<dbReference type="EMBL" id="ADBJ01000044">
    <property type="protein sequence ID" value="EFA76980.1"/>
    <property type="molecule type" value="Genomic_DNA"/>
</dbReference>
<sequence>MKVKENQNMEEQLIDKSYFTSLYKQIRLQEFLEVAHTILLDRLENGYGKTVKGVPLGCLPVELFRDHFSSFRSWRSYTKDRVTLINGEKVSVQHLYFTFNARSGFPTLSSGKEWVKKKIEKKDGTEPVTHEYQKVTFIISYRDTRVECDFKMSVNLPGGNSQDVNPQQQIQQPPQQQQQQQQLPQQQQHQQVQQPQTHHQPQQQQQHHQVQQQQQQPPQQQYQQMPQQQQQPQQQIPQLPVLQSPQPLQYQIPQPSIQHSSSPTQISQLTLPPVQQQSPVQQSVQLQKPQIKLDAPLTHSPPQVHTPPQQSQQIPPPQQQLSQDTTPPLHPQPVIFLWPTIIAFAYMSLILIEKKKSQSTNKIKKVHLAVKTKQIQFICNQNK</sequence>
<gene>
    <name evidence="3" type="ORF">PPL_09732</name>
</gene>
<evidence type="ECO:0000256" key="1">
    <source>
        <dbReference type="SAM" id="MobiDB-lite"/>
    </source>
</evidence>
<feature type="compositionally biased region" description="Low complexity" evidence="1">
    <location>
        <begin position="166"/>
        <end position="236"/>
    </location>
</feature>
<feature type="compositionally biased region" description="Low complexity" evidence="1">
    <location>
        <begin position="307"/>
        <end position="323"/>
    </location>
</feature>
<organism evidence="3 4">
    <name type="scientific">Heterostelium pallidum (strain ATCC 26659 / Pp 5 / PN500)</name>
    <name type="common">Cellular slime mold</name>
    <name type="synonym">Polysphondylium pallidum</name>
    <dbReference type="NCBI Taxonomy" id="670386"/>
    <lineage>
        <taxon>Eukaryota</taxon>
        <taxon>Amoebozoa</taxon>
        <taxon>Evosea</taxon>
        <taxon>Eumycetozoa</taxon>
        <taxon>Dictyostelia</taxon>
        <taxon>Acytosteliales</taxon>
        <taxon>Acytosteliaceae</taxon>
        <taxon>Heterostelium</taxon>
    </lineage>
</organism>
<dbReference type="OMA" id="ECDFKMS"/>
<feature type="region of interest" description="Disordered" evidence="1">
    <location>
        <begin position="252"/>
        <end position="326"/>
    </location>
</feature>
<accession>D3BNM9</accession>
<keyword evidence="2" id="KW-0472">Membrane</keyword>
<evidence type="ECO:0000256" key="2">
    <source>
        <dbReference type="SAM" id="Phobius"/>
    </source>
</evidence>
<keyword evidence="2" id="KW-0812">Transmembrane</keyword>
<name>D3BNM9_HETP5</name>
<feature type="region of interest" description="Disordered" evidence="1">
    <location>
        <begin position="152"/>
        <end position="236"/>
    </location>
</feature>
<reference evidence="3 4" key="1">
    <citation type="journal article" date="2011" name="Genome Res.">
        <title>Phylogeny-wide analysis of social amoeba genomes highlights ancient origins for complex intercellular communication.</title>
        <authorList>
            <person name="Heidel A.J."/>
            <person name="Lawal H.M."/>
            <person name="Felder M."/>
            <person name="Schilde C."/>
            <person name="Helps N.R."/>
            <person name="Tunggal B."/>
            <person name="Rivero F."/>
            <person name="John U."/>
            <person name="Schleicher M."/>
            <person name="Eichinger L."/>
            <person name="Platzer M."/>
            <person name="Noegel A.A."/>
            <person name="Schaap P."/>
            <person name="Gloeckner G."/>
        </authorList>
    </citation>
    <scope>NUCLEOTIDE SEQUENCE [LARGE SCALE GENOMIC DNA]</scope>
    <source>
        <strain evidence="4">ATCC 26659 / Pp 5 / PN500</strain>
    </source>
</reference>
<feature type="transmembrane region" description="Helical" evidence="2">
    <location>
        <begin position="335"/>
        <end position="352"/>
    </location>
</feature>
<evidence type="ECO:0000313" key="3">
    <source>
        <dbReference type="EMBL" id="EFA76980.1"/>
    </source>
</evidence>
<dbReference type="Proteomes" id="UP000001396">
    <property type="component" value="Unassembled WGS sequence"/>
</dbReference>
<keyword evidence="2" id="KW-1133">Transmembrane helix</keyword>
<proteinExistence type="predicted"/>
<keyword evidence="4" id="KW-1185">Reference proteome</keyword>
<protein>
    <submittedName>
        <fullName evidence="3">Uncharacterized protein</fullName>
    </submittedName>
</protein>
<dbReference type="GeneID" id="31365206"/>
<comment type="caution">
    <text evidence="3">The sequence shown here is derived from an EMBL/GenBank/DDBJ whole genome shotgun (WGS) entry which is preliminary data.</text>
</comment>
<feature type="compositionally biased region" description="Low complexity" evidence="1">
    <location>
        <begin position="252"/>
        <end position="287"/>
    </location>
</feature>
<dbReference type="AlphaFoldDB" id="D3BNM9"/>
<dbReference type="InParanoid" id="D3BNM9"/>
<evidence type="ECO:0000313" key="4">
    <source>
        <dbReference type="Proteomes" id="UP000001396"/>
    </source>
</evidence>
<dbReference type="RefSeq" id="XP_020429111.1">
    <property type="nucleotide sequence ID" value="XM_020580524.1"/>
</dbReference>